<proteinExistence type="predicted"/>
<keyword evidence="2" id="KW-1185">Reference proteome</keyword>
<evidence type="ECO:0000313" key="2">
    <source>
        <dbReference type="Proteomes" id="UP000501830"/>
    </source>
</evidence>
<dbReference type="EMBL" id="CP049890">
    <property type="protein sequence ID" value="QIK52809.1"/>
    <property type="molecule type" value="Genomic_DNA"/>
</dbReference>
<name>A0A6G7WKT1_9LACT</name>
<protein>
    <submittedName>
        <fullName evidence="1">Conjugal transfer protein</fullName>
    </submittedName>
</protein>
<gene>
    <name evidence="1" type="ORF">G7058_11760</name>
</gene>
<dbReference type="Proteomes" id="UP000501830">
    <property type="component" value="Plasmid p_unnamed1"/>
</dbReference>
<dbReference type="NCBIfam" id="NF041427">
    <property type="entry name" value="TrsD"/>
    <property type="match status" value="1"/>
</dbReference>
<keyword evidence="1" id="KW-0614">Plasmid</keyword>
<dbReference type="AlphaFoldDB" id="A0A6G7WKT1"/>
<geneLocation type="plasmid" evidence="1 2">
    <name>p_unnamed1</name>
</geneLocation>
<dbReference type="KEGG" id="jpo:G7058_11760"/>
<evidence type="ECO:0000313" key="1">
    <source>
        <dbReference type="EMBL" id="QIK52809.1"/>
    </source>
</evidence>
<accession>A0A6G7WKT1</accession>
<organism evidence="1 2">
    <name type="scientific">Jeotgalibaca porci</name>
    <dbReference type="NCBI Taxonomy" id="1868793"/>
    <lineage>
        <taxon>Bacteria</taxon>
        <taxon>Bacillati</taxon>
        <taxon>Bacillota</taxon>
        <taxon>Bacilli</taxon>
        <taxon>Lactobacillales</taxon>
        <taxon>Carnobacteriaceae</taxon>
        <taxon>Jeotgalibaca</taxon>
    </lineage>
</organism>
<sequence length="221" mass="25682">MGFKKDKIKTKRQADLTPLFDYEPQQLDLGKASIHDMSLIQAQYYDFLVTKTGYLVCLLKGTGINLDLLNASEQEDVFNEFNAFLMSTLEEADVHQYLDMTIPVAFDDYVLFWKKRYLQVREEEPDNQAKITLLASYVDYYQTLQSTNEMSTKVHVIVLREKLADKSKTSLELAALHLTEKSQHFIRELESSLESYDMAVTRLNAHEIRGILKHLFNFSQH</sequence>
<reference evidence="1 2" key="1">
    <citation type="journal article" date="2017" name="Int. J. Syst. Evol. Microbiol.">
        <title>Jeotgalibaca porci sp. nov. and Jeotgalibaca arthritidis sp. nov., isolated from pigs, and emended description of the genus Jeotgalibaca.</title>
        <authorList>
            <person name="Zamora L."/>
            <person name="Perez-Sancho M."/>
            <person name="Dominguez L."/>
            <person name="Fernandez-Garayzabal J.F."/>
            <person name="Vela A.I."/>
        </authorList>
    </citation>
    <scope>NUCLEOTIDE SEQUENCE [LARGE SCALE GENOMIC DNA]</scope>
    <source>
        <strain evidence="1 2">CCUG 69148</strain>
        <plasmid evidence="1 2">p_unnamed1</plasmid>
    </source>
</reference>